<name>A0ABT0ZSS2_9PSEU</name>
<protein>
    <submittedName>
        <fullName evidence="1">SRPBCC family protein</fullName>
    </submittedName>
</protein>
<organism evidence="1 2">
    <name type="scientific">Pseudonocardia humida</name>
    <dbReference type="NCBI Taxonomy" id="2800819"/>
    <lineage>
        <taxon>Bacteria</taxon>
        <taxon>Bacillati</taxon>
        <taxon>Actinomycetota</taxon>
        <taxon>Actinomycetes</taxon>
        <taxon>Pseudonocardiales</taxon>
        <taxon>Pseudonocardiaceae</taxon>
        <taxon>Pseudonocardia</taxon>
    </lineage>
</organism>
<accession>A0ABT0ZSS2</accession>
<dbReference type="InterPro" id="IPR023393">
    <property type="entry name" value="START-like_dom_sf"/>
</dbReference>
<dbReference type="InterPro" id="IPR019587">
    <property type="entry name" value="Polyketide_cyclase/dehydratase"/>
</dbReference>
<proteinExistence type="predicted"/>
<gene>
    <name evidence="1" type="ORF">KDL28_01615</name>
</gene>
<dbReference type="SUPFAM" id="SSF55961">
    <property type="entry name" value="Bet v1-like"/>
    <property type="match status" value="1"/>
</dbReference>
<dbReference type="EMBL" id="JAGSOV010000006">
    <property type="protein sequence ID" value="MCO1653744.1"/>
    <property type="molecule type" value="Genomic_DNA"/>
</dbReference>
<evidence type="ECO:0000313" key="1">
    <source>
        <dbReference type="EMBL" id="MCO1653744.1"/>
    </source>
</evidence>
<reference evidence="1" key="1">
    <citation type="submission" date="2021-04" db="EMBL/GenBank/DDBJ databases">
        <title>Pseudonocardia sp. nov., isolated from sandy soil of mangrove forest.</title>
        <authorList>
            <person name="Zan Z."/>
            <person name="Huang R."/>
            <person name="Liu W."/>
        </authorList>
    </citation>
    <scope>NUCLEOTIDE SEQUENCE</scope>
    <source>
        <strain evidence="1">S2-4</strain>
    </source>
</reference>
<keyword evidence="2" id="KW-1185">Reference proteome</keyword>
<evidence type="ECO:0000313" key="2">
    <source>
        <dbReference type="Proteomes" id="UP001165283"/>
    </source>
</evidence>
<dbReference type="Proteomes" id="UP001165283">
    <property type="component" value="Unassembled WGS sequence"/>
</dbReference>
<dbReference type="CDD" id="cd07812">
    <property type="entry name" value="SRPBCC"/>
    <property type="match status" value="1"/>
</dbReference>
<dbReference type="Pfam" id="PF10604">
    <property type="entry name" value="Polyketide_cyc2"/>
    <property type="match status" value="1"/>
</dbReference>
<dbReference type="RefSeq" id="WP_252435333.1">
    <property type="nucleotide sequence ID" value="NZ_JAGSOV010000006.1"/>
</dbReference>
<comment type="caution">
    <text evidence="1">The sequence shown here is derived from an EMBL/GenBank/DDBJ whole genome shotgun (WGS) entry which is preliminary data.</text>
</comment>
<sequence length="164" mass="18421">MRYADGPSVQVEVLVEAPVQRVWELVTDIDLPARFSAEFVGATWLDEGPRLAARFVGRSRHDALGEWETTSTVNRFEPPRAFGWAVSDPDNPSSSWWFELDDGPDGVRLRQGTRMGPARSGLSLAIDRMPDKEERIVARRLREFEANMLATVEGIKRLAEGAPR</sequence>
<dbReference type="Gene3D" id="3.30.530.20">
    <property type="match status" value="1"/>
</dbReference>